<keyword evidence="1" id="KW-0472">Membrane</keyword>
<dbReference type="VEuPathDB" id="AmoebaDB:ACA1_133480"/>
<keyword evidence="1" id="KW-0812">Transmembrane</keyword>
<proteinExistence type="predicted"/>
<evidence type="ECO:0000313" key="2">
    <source>
        <dbReference type="EMBL" id="ELR19835.1"/>
    </source>
</evidence>
<dbReference type="RefSeq" id="XP_004341935.1">
    <property type="nucleotide sequence ID" value="XM_004341887.1"/>
</dbReference>
<dbReference type="AlphaFoldDB" id="L8H3P5"/>
<keyword evidence="3" id="KW-1185">Reference proteome</keyword>
<keyword evidence="1" id="KW-1133">Transmembrane helix</keyword>
<reference evidence="2 3" key="1">
    <citation type="journal article" date="2013" name="Genome Biol.">
        <title>Genome of Acanthamoeba castellanii highlights extensive lateral gene transfer and early evolution of tyrosine kinase signaling.</title>
        <authorList>
            <person name="Clarke M."/>
            <person name="Lohan A.J."/>
            <person name="Liu B."/>
            <person name="Lagkouvardos I."/>
            <person name="Roy S."/>
            <person name="Zafar N."/>
            <person name="Bertelli C."/>
            <person name="Schilde C."/>
            <person name="Kianianmomeni A."/>
            <person name="Burglin T.R."/>
            <person name="Frech C."/>
            <person name="Turcotte B."/>
            <person name="Kopec K.O."/>
            <person name="Synnott J.M."/>
            <person name="Choo C."/>
            <person name="Paponov I."/>
            <person name="Finkler A."/>
            <person name="Soon Heng Tan C."/>
            <person name="Hutchins A.P."/>
            <person name="Weinmeier T."/>
            <person name="Rattei T."/>
            <person name="Chu J.S."/>
            <person name="Gimenez G."/>
            <person name="Irimia M."/>
            <person name="Rigden D.J."/>
            <person name="Fitzpatrick D.A."/>
            <person name="Lorenzo-Morales J."/>
            <person name="Bateman A."/>
            <person name="Chiu C.H."/>
            <person name="Tang P."/>
            <person name="Hegemann P."/>
            <person name="Fromm H."/>
            <person name="Raoult D."/>
            <person name="Greub G."/>
            <person name="Miranda-Saavedra D."/>
            <person name="Chen N."/>
            <person name="Nash P."/>
            <person name="Ginger M.L."/>
            <person name="Horn M."/>
            <person name="Schaap P."/>
            <person name="Caler L."/>
            <person name="Loftus B."/>
        </authorList>
    </citation>
    <scope>NUCLEOTIDE SEQUENCE [LARGE SCALE GENOMIC DNA]</scope>
    <source>
        <strain evidence="2 3">Neff</strain>
    </source>
</reference>
<dbReference type="Proteomes" id="UP000011083">
    <property type="component" value="Unassembled WGS sequence"/>
</dbReference>
<dbReference type="GeneID" id="14920667"/>
<dbReference type="EMBL" id="KB007930">
    <property type="protein sequence ID" value="ELR19835.1"/>
    <property type="molecule type" value="Genomic_DNA"/>
</dbReference>
<accession>L8H3P5</accession>
<sequence>MKRTWPAAARSRGAGSDCDLWAPLFVRRFGRSPNAERKDQGLIVKMQFMMEVESLKEEKIRQAIEEHNMRIERWKKGSNHNPIAMHSELLPVLKYRDGELQEVSFITAKHMWGLLAWFVPVGVACSVGARPALVATVLCSLTRYYTYDAYYDEAKLQPRPNKDRLRSVAKCLISGIAVCAGAAMLGWASGAGVRASIDKSIQTIIGSA</sequence>
<feature type="transmembrane region" description="Helical" evidence="1">
    <location>
        <begin position="168"/>
        <end position="188"/>
    </location>
</feature>
<organism evidence="2 3">
    <name type="scientific">Acanthamoeba castellanii (strain ATCC 30010 / Neff)</name>
    <dbReference type="NCBI Taxonomy" id="1257118"/>
    <lineage>
        <taxon>Eukaryota</taxon>
        <taxon>Amoebozoa</taxon>
        <taxon>Discosea</taxon>
        <taxon>Longamoebia</taxon>
        <taxon>Centramoebida</taxon>
        <taxon>Acanthamoebidae</taxon>
        <taxon>Acanthamoeba</taxon>
    </lineage>
</organism>
<evidence type="ECO:0000256" key="1">
    <source>
        <dbReference type="SAM" id="Phobius"/>
    </source>
</evidence>
<dbReference type="KEGG" id="acan:ACA1_133480"/>
<name>L8H3P5_ACACF</name>
<evidence type="ECO:0000313" key="3">
    <source>
        <dbReference type="Proteomes" id="UP000011083"/>
    </source>
</evidence>
<protein>
    <submittedName>
        <fullName evidence="2">Uncharacterized protein</fullName>
    </submittedName>
</protein>
<gene>
    <name evidence="2" type="ORF">ACA1_133480</name>
</gene>